<dbReference type="PROSITE" id="PS50011">
    <property type="entry name" value="PROTEIN_KINASE_DOM"/>
    <property type="match status" value="1"/>
</dbReference>
<dbReference type="EMBL" id="MCFL01000024">
    <property type="protein sequence ID" value="ORZ35034.1"/>
    <property type="molecule type" value="Genomic_DNA"/>
</dbReference>
<dbReference type="GO" id="GO:0004674">
    <property type="term" value="F:protein serine/threonine kinase activity"/>
    <property type="evidence" value="ECO:0007669"/>
    <property type="project" value="UniProtKB-KW"/>
</dbReference>
<keyword evidence="11" id="KW-0378">Hydrolase</keyword>
<comment type="catalytic activity">
    <reaction evidence="17">
        <text>L-threonyl-[protein] + ATP = O-phospho-L-threonyl-[protein] + ADP + H(+)</text>
        <dbReference type="Rhea" id="RHEA:46608"/>
        <dbReference type="Rhea" id="RHEA-COMP:11060"/>
        <dbReference type="Rhea" id="RHEA-COMP:11605"/>
        <dbReference type="ChEBI" id="CHEBI:15378"/>
        <dbReference type="ChEBI" id="CHEBI:30013"/>
        <dbReference type="ChEBI" id="CHEBI:30616"/>
        <dbReference type="ChEBI" id="CHEBI:61977"/>
        <dbReference type="ChEBI" id="CHEBI:456216"/>
        <dbReference type="EC" id="2.7.11.1"/>
    </reaction>
    <physiologicalReaction direction="left-to-right" evidence="17">
        <dbReference type="Rhea" id="RHEA:46609"/>
    </physiologicalReaction>
</comment>
<evidence type="ECO:0000256" key="16">
    <source>
        <dbReference type="ARBA" id="ARBA00023180"/>
    </source>
</evidence>
<feature type="compositionally biased region" description="Low complexity" evidence="19">
    <location>
        <begin position="223"/>
        <end position="236"/>
    </location>
</feature>
<dbReference type="Pfam" id="PF06479">
    <property type="entry name" value="Ribonuc_2-5A"/>
    <property type="match status" value="1"/>
</dbReference>
<dbReference type="PANTHER" id="PTHR13954">
    <property type="entry name" value="IRE1-RELATED"/>
    <property type="match status" value="1"/>
</dbReference>
<evidence type="ECO:0000256" key="10">
    <source>
        <dbReference type="ARBA" id="ARBA00022777"/>
    </source>
</evidence>
<evidence type="ECO:0000256" key="5">
    <source>
        <dbReference type="ARBA" id="ARBA00022679"/>
    </source>
</evidence>
<keyword evidence="4" id="KW-0723">Serine/threonine-protein kinase</keyword>
<dbReference type="GO" id="GO:0016787">
    <property type="term" value="F:hydrolase activity"/>
    <property type="evidence" value="ECO:0007669"/>
    <property type="project" value="UniProtKB-KW"/>
</dbReference>
<evidence type="ECO:0000256" key="12">
    <source>
        <dbReference type="ARBA" id="ARBA00022840"/>
    </source>
</evidence>
<evidence type="ECO:0000256" key="9">
    <source>
        <dbReference type="ARBA" id="ARBA00022741"/>
    </source>
</evidence>
<dbReference type="InterPro" id="IPR010513">
    <property type="entry name" value="KEN_dom"/>
</dbReference>
<accession>A0A1Y2HM40</accession>
<comment type="caution">
    <text evidence="22">The sequence shown here is derived from an EMBL/GenBank/DDBJ whole genome shotgun (WGS) entry which is preliminary data.</text>
</comment>
<dbReference type="InterPro" id="IPR045133">
    <property type="entry name" value="IRE1/2-like"/>
</dbReference>
<dbReference type="SUPFAM" id="SSF56112">
    <property type="entry name" value="Protein kinase-like (PK-like)"/>
    <property type="match status" value="1"/>
</dbReference>
<dbReference type="OrthoDB" id="63989at2759"/>
<dbReference type="GO" id="GO:0006397">
    <property type="term" value="P:mRNA processing"/>
    <property type="evidence" value="ECO:0007669"/>
    <property type="project" value="InterPro"/>
</dbReference>
<organism evidence="22 23">
    <name type="scientific">Catenaria anguillulae PL171</name>
    <dbReference type="NCBI Taxonomy" id="765915"/>
    <lineage>
        <taxon>Eukaryota</taxon>
        <taxon>Fungi</taxon>
        <taxon>Fungi incertae sedis</taxon>
        <taxon>Blastocladiomycota</taxon>
        <taxon>Blastocladiomycetes</taxon>
        <taxon>Blastocladiales</taxon>
        <taxon>Catenariaceae</taxon>
        <taxon>Catenaria</taxon>
    </lineage>
</organism>
<dbReference type="Gene3D" id="1.20.1440.180">
    <property type="entry name" value="KEN domain"/>
    <property type="match status" value="1"/>
</dbReference>
<evidence type="ECO:0000313" key="22">
    <source>
        <dbReference type="EMBL" id="ORZ35034.1"/>
    </source>
</evidence>
<evidence type="ECO:0000256" key="3">
    <source>
        <dbReference type="ARBA" id="ARBA00012513"/>
    </source>
</evidence>
<evidence type="ECO:0000256" key="17">
    <source>
        <dbReference type="ARBA" id="ARBA00048659"/>
    </source>
</evidence>
<evidence type="ECO:0000256" key="4">
    <source>
        <dbReference type="ARBA" id="ARBA00022527"/>
    </source>
</evidence>
<keyword evidence="5" id="KW-0808">Transferase</keyword>
<evidence type="ECO:0000256" key="6">
    <source>
        <dbReference type="ARBA" id="ARBA00022692"/>
    </source>
</evidence>
<dbReference type="GO" id="GO:1990604">
    <property type="term" value="C:IRE1-TRAF2-ASK1 complex"/>
    <property type="evidence" value="ECO:0007669"/>
    <property type="project" value="TreeGrafter"/>
</dbReference>
<keyword evidence="9" id="KW-0547">Nucleotide-binding</keyword>
<dbReference type="SMART" id="SM00220">
    <property type="entry name" value="S_TKc"/>
    <property type="match status" value="1"/>
</dbReference>
<keyword evidence="7" id="KW-0479">Metal-binding</keyword>
<dbReference type="PROSITE" id="PS00108">
    <property type="entry name" value="PROTEIN_KINASE_ST"/>
    <property type="match status" value="1"/>
</dbReference>
<evidence type="ECO:0000256" key="11">
    <source>
        <dbReference type="ARBA" id="ARBA00022801"/>
    </source>
</evidence>
<dbReference type="FunFam" id="1.20.1440.180:FF:000002">
    <property type="entry name" value="Serine/threonine-protein kinase/endoribonuclease IRE1"/>
    <property type="match status" value="1"/>
</dbReference>
<dbReference type="GO" id="GO:0004521">
    <property type="term" value="F:RNA endonuclease activity"/>
    <property type="evidence" value="ECO:0007669"/>
    <property type="project" value="InterPro"/>
</dbReference>
<dbReference type="Proteomes" id="UP000193411">
    <property type="component" value="Unassembled WGS sequence"/>
</dbReference>
<dbReference type="PANTHER" id="PTHR13954:SF6">
    <property type="entry name" value="NON-SPECIFIC SERINE_THREONINE PROTEIN KINASE"/>
    <property type="match status" value="1"/>
</dbReference>
<keyword evidence="6" id="KW-0812">Transmembrane</keyword>
<dbReference type="GO" id="GO:0051082">
    <property type="term" value="F:unfolded protein binding"/>
    <property type="evidence" value="ECO:0007669"/>
    <property type="project" value="TreeGrafter"/>
</dbReference>
<evidence type="ECO:0000256" key="8">
    <source>
        <dbReference type="ARBA" id="ARBA00022729"/>
    </source>
</evidence>
<dbReference type="EC" id="2.7.11.1" evidence="3"/>
<evidence type="ECO:0000259" key="21">
    <source>
        <dbReference type="PROSITE" id="PS51392"/>
    </source>
</evidence>
<dbReference type="InterPro" id="IPR000719">
    <property type="entry name" value="Prot_kinase_dom"/>
</dbReference>
<proteinExistence type="predicted"/>
<protein>
    <recommendedName>
        <fullName evidence="3">non-specific serine/threonine protein kinase</fullName>
        <ecNumber evidence="3">2.7.11.1</ecNumber>
    </recommendedName>
</protein>
<comment type="subcellular location">
    <subcellularLocation>
        <location evidence="2">Membrane</location>
        <topology evidence="2">Single-pass type I membrane protein</topology>
    </subcellularLocation>
</comment>
<dbReference type="Gene3D" id="3.30.200.20">
    <property type="entry name" value="Phosphorylase Kinase, domain 1"/>
    <property type="match status" value="1"/>
</dbReference>
<evidence type="ECO:0000256" key="18">
    <source>
        <dbReference type="ARBA" id="ARBA00048977"/>
    </source>
</evidence>
<keyword evidence="10 22" id="KW-0418">Kinase</keyword>
<keyword evidence="12" id="KW-0067">ATP-binding</keyword>
<evidence type="ECO:0000256" key="15">
    <source>
        <dbReference type="ARBA" id="ARBA00023136"/>
    </source>
</evidence>
<feature type="domain" description="Protein kinase" evidence="20">
    <location>
        <begin position="14"/>
        <end position="323"/>
    </location>
</feature>
<dbReference type="CDD" id="cd10422">
    <property type="entry name" value="RNase_Ire1"/>
    <property type="match status" value="1"/>
</dbReference>
<dbReference type="GO" id="GO:0036498">
    <property type="term" value="P:IRE1-mediated unfolded protein response"/>
    <property type="evidence" value="ECO:0007669"/>
    <property type="project" value="TreeGrafter"/>
</dbReference>
<feature type="domain" description="KEN" evidence="21">
    <location>
        <begin position="326"/>
        <end position="459"/>
    </location>
</feature>
<dbReference type="GO" id="GO:0005524">
    <property type="term" value="F:ATP binding"/>
    <property type="evidence" value="ECO:0007669"/>
    <property type="project" value="UniProtKB-KW"/>
</dbReference>
<evidence type="ECO:0000256" key="19">
    <source>
        <dbReference type="SAM" id="MobiDB-lite"/>
    </source>
</evidence>
<keyword evidence="13" id="KW-0460">Magnesium</keyword>
<evidence type="ECO:0000313" key="23">
    <source>
        <dbReference type="Proteomes" id="UP000193411"/>
    </source>
</evidence>
<dbReference type="InterPro" id="IPR038357">
    <property type="entry name" value="KEN_sf"/>
</dbReference>
<evidence type="ECO:0000256" key="2">
    <source>
        <dbReference type="ARBA" id="ARBA00004479"/>
    </source>
</evidence>
<comment type="cofactor">
    <cofactor evidence="1">
        <name>Mg(2+)</name>
        <dbReference type="ChEBI" id="CHEBI:18420"/>
    </cofactor>
</comment>
<dbReference type="GO" id="GO:0046872">
    <property type="term" value="F:metal ion binding"/>
    <property type="evidence" value="ECO:0007669"/>
    <property type="project" value="UniProtKB-KW"/>
</dbReference>
<keyword evidence="8" id="KW-0732">Signal</keyword>
<evidence type="ECO:0000256" key="14">
    <source>
        <dbReference type="ARBA" id="ARBA00022989"/>
    </source>
</evidence>
<evidence type="ECO:0000259" key="20">
    <source>
        <dbReference type="PROSITE" id="PS50011"/>
    </source>
</evidence>
<dbReference type="Gene3D" id="1.10.510.10">
    <property type="entry name" value="Transferase(Phosphotransferase) domain 1"/>
    <property type="match status" value="1"/>
</dbReference>
<dbReference type="PROSITE" id="PS51392">
    <property type="entry name" value="KEN"/>
    <property type="match status" value="1"/>
</dbReference>
<feature type="region of interest" description="Disordered" evidence="19">
    <location>
        <begin position="204"/>
        <end position="237"/>
    </location>
</feature>
<dbReference type="AlphaFoldDB" id="A0A1Y2HM40"/>
<dbReference type="InterPro" id="IPR008271">
    <property type="entry name" value="Ser/Thr_kinase_AS"/>
</dbReference>
<evidence type="ECO:0000256" key="1">
    <source>
        <dbReference type="ARBA" id="ARBA00001946"/>
    </source>
</evidence>
<evidence type="ECO:0000256" key="13">
    <source>
        <dbReference type="ARBA" id="ARBA00022842"/>
    </source>
</evidence>
<gene>
    <name evidence="22" type="ORF">BCR44DRAFT_124952</name>
</gene>
<keyword evidence="16" id="KW-0325">Glycoprotein</keyword>
<keyword evidence="14" id="KW-1133">Transmembrane helix</keyword>
<dbReference type="FunFam" id="1.10.510.10:FF:000572">
    <property type="entry name" value="Serine/threonine-protein kinase/endoribonuclease IRE1"/>
    <property type="match status" value="1"/>
</dbReference>
<dbReference type="STRING" id="765915.A0A1Y2HM40"/>
<dbReference type="SMART" id="SM00580">
    <property type="entry name" value="PUG"/>
    <property type="match status" value="1"/>
</dbReference>
<dbReference type="Pfam" id="PF00069">
    <property type="entry name" value="Pkinase"/>
    <property type="match status" value="1"/>
</dbReference>
<dbReference type="GO" id="GO:0070059">
    <property type="term" value="P:intrinsic apoptotic signaling pathway in response to endoplasmic reticulum stress"/>
    <property type="evidence" value="ECO:0007669"/>
    <property type="project" value="TreeGrafter"/>
</dbReference>
<keyword evidence="15" id="KW-0472">Membrane</keyword>
<name>A0A1Y2HM40_9FUNG</name>
<evidence type="ECO:0000256" key="7">
    <source>
        <dbReference type="ARBA" id="ARBA00022723"/>
    </source>
</evidence>
<reference evidence="22 23" key="1">
    <citation type="submission" date="2016-07" db="EMBL/GenBank/DDBJ databases">
        <title>Pervasive Adenine N6-methylation of Active Genes in Fungi.</title>
        <authorList>
            <consortium name="DOE Joint Genome Institute"/>
            <person name="Mondo S.J."/>
            <person name="Dannebaum R.O."/>
            <person name="Kuo R.C."/>
            <person name="Labutti K."/>
            <person name="Haridas S."/>
            <person name="Kuo A."/>
            <person name="Salamov A."/>
            <person name="Ahrendt S.R."/>
            <person name="Lipzen A."/>
            <person name="Sullivan W."/>
            <person name="Andreopoulos W.B."/>
            <person name="Clum A."/>
            <person name="Lindquist E."/>
            <person name="Daum C."/>
            <person name="Ramamoorthy G.K."/>
            <person name="Gryganskyi A."/>
            <person name="Culley D."/>
            <person name="Magnuson J.K."/>
            <person name="James T.Y."/>
            <person name="O'Malley M.A."/>
            <person name="Stajich J.E."/>
            <person name="Spatafora J.W."/>
            <person name="Visel A."/>
            <person name="Grigoriev I.V."/>
        </authorList>
    </citation>
    <scope>NUCLEOTIDE SEQUENCE [LARGE SCALE GENOMIC DNA]</scope>
    <source>
        <strain evidence="22 23">PL171</strain>
    </source>
</reference>
<comment type="catalytic activity">
    <reaction evidence="18">
        <text>L-seryl-[protein] + ATP = O-phospho-L-seryl-[protein] + ADP + H(+)</text>
        <dbReference type="Rhea" id="RHEA:17989"/>
        <dbReference type="Rhea" id="RHEA-COMP:9863"/>
        <dbReference type="Rhea" id="RHEA-COMP:11604"/>
        <dbReference type="ChEBI" id="CHEBI:15378"/>
        <dbReference type="ChEBI" id="CHEBI:29999"/>
        <dbReference type="ChEBI" id="CHEBI:30616"/>
        <dbReference type="ChEBI" id="CHEBI:83421"/>
        <dbReference type="ChEBI" id="CHEBI:456216"/>
        <dbReference type="EC" id="2.7.11.1"/>
    </reaction>
    <physiologicalReaction direction="left-to-right" evidence="18">
        <dbReference type="Rhea" id="RHEA:17990"/>
    </physiologicalReaction>
</comment>
<keyword evidence="23" id="KW-1185">Reference proteome</keyword>
<dbReference type="FunFam" id="3.30.200.20:FF:000077">
    <property type="entry name" value="Putative Serine/threonine-protein kinase/endoribonuclease IRE1"/>
    <property type="match status" value="1"/>
</dbReference>
<dbReference type="InterPro" id="IPR011009">
    <property type="entry name" value="Kinase-like_dom_sf"/>
</dbReference>
<sequence length="470" mass="52758">MAQPDGTTHIGRLVLTDQPLGYGSHGTVVYRGRYDGRDVAVKRLLRDFYDVASHEVSLLVESDDHYNVIRYYCKEECDRFLYIGLELCDASLADVVEGTGQGEVFDELRKGWVASRILYQVLCGLHHLHGLKIVHRDLKPHNILIVRNKRQRWNPAGARVLISDFGLCKKLELDQSSFGNTVTHHGGTFGWRAPELLTHPTAPTTFSSHSSLDKLSAPPSAISSTPGSCPGSGTSTPRRRLTRALDIFSLGCLFYYVLTGGGHPFGDRFSREINILRGQSSLDALDPAIVSDATLARDMIGGMIAHDPEVRPTTGQLLVHPFFWSPARRLNFLADVSDRFEVETKDPPSELVQILEHGAEHVVEGGWTDRIDRSLANNLGKFRKYRGESVVDLLRALRNKKHHYADLPPNVRRALGPLPEGFLSYFTTRFPNLFLHVYRVVKDTDELRKESVFRGYFEPPDQGRGEMYPG</sequence>